<protein>
    <submittedName>
        <fullName evidence="2">Inosose isomerase</fullName>
        <ecNumber evidence="2">5.3.99.-</ecNumber>
    </submittedName>
</protein>
<dbReference type="EMBL" id="JQ844184">
    <property type="protein sequence ID" value="AGS52169.1"/>
    <property type="molecule type" value="Genomic_DNA"/>
</dbReference>
<accession>A0A806KHA9</accession>
<dbReference type="AlphaFoldDB" id="A0A806KHA9"/>
<feature type="domain" description="Xylose isomerase-like TIM barrel" evidence="1">
    <location>
        <begin position="22"/>
        <end position="313"/>
    </location>
</feature>
<dbReference type="InterPro" id="IPR013022">
    <property type="entry name" value="Xyl_isomerase-like_TIM-brl"/>
</dbReference>
<dbReference type="PANTHER" id="PTHR12110">
    <property type="entry name" value="HYDROXYPYRUVATE ISOMERASE"/>
    <property type="match status" value="1"/>
</dbReference>
<dbReference type="InterPro" id="IPR050312">
    <property type="entry name" value="IolE/XylAMocC-like"/>
</dbReference>
<organism evidence="2">
    <name type="scientific">uncultured bacterium contig00049</name>
    <dbReference type="NCBI Taxonomy" id="1181534"/>
    <lineage>
        <taxon>Bacteria</taxon>
        <taxon>environmental samples</taxon>
    </lineage>
</organism>
<dbReference type="GO" id="GO:0016853">
    <property type="term" value="F:isomerase activity"/>
    <property type="evidence" value="ECO:0007669"/>
    <property type="project" value="UniProtKB-KW"/>
</dbReference>
<dbReference type="SUPFAM" id="SSF51658">
    <property type="entry name" value="Xylose isomerase-like"/>
    <property type="match status" value="1"/>
</dbReference>
<dbReference type="PANTHER" id="PTHR12110:SF21">
    <property type="entry name" value="XYLOSE ISOMERASE-LIKE TIM BARREL DOMAIN-CONTAINING PROTEIN"/>
    <property type="match status" value="1"/>
</dbReference>
<dbReference type="InterPro" id="IPR036237">
    <property type="entry name" value="Xyl_isomerase-like_sf"/>
</dbReference>
<sequence length="330" mass="37489">MSRPVTLFSGQWADLPFEKFCEKVKSFGYEGIEIACWGDHLDLKKAATDLKYVEERKNILKNYGLKVWAIGTHLMGQCVGDNADSRLNGFAPSSLAGKPEDIRKWAIQEMKYAPLAAKNMGVKIVTGFMGSPIWAYWYSFPQTTEKMIDDAYKQIVKLWTPIFDEFDKNGIRFALEVHPTEIAFDYYTAERLLKEFKNRKTLGFNFDPSHLIWQGVSPHIFIRDFSSKIFHVHMKDAAVNLDGKAGLLGSLLTFGDVKRGWNFRSLGHGHVDFESIIRELNAINYKGPLSVEWEDSGMNREAGAKESCEFVKNLNFSPSDVAFDDALKAE</sequence>
<reference evidence="2" key="1">
    <citation type="submission" date="2012-03" db="EMBL/GenBank/DDBJ databases">
        <title>Functional metagenomics reveals considerable lignocellulase gene clusters in the gut microbiome of a wood-feeding higher termite.</title>
        <authorList>
            <person name="Liu N."/>
        </authorList>
    </citation>
    <scope>NUCLEOTIDE SEQUENCE</scope>
</reference>
<dbReference type="Pfam" id="PF01261">
    <property type="entry name" value="AP_endonuc_2"/>
    <property type="match status" value="1"/>
</dbReference>
<evidence type="ECO:0000313" key="2">
    <source>
        <dbReference type="EMBL" id="AGS52169.1"/>
    </source>
</evidence>
<name>A0A806KHA9_9BACT</name>
<dbReference type="EC" id="5.3.99.-" evidence="2"/>
<evidence type="ECO:0000259" key="1">
    <source>
        <dbReference type="Pfam" id="PF01261"/>
    </source>
</evidence>
<keyword evidence="2" id="KW-0413">Isomerase</keyword>
<proteinExistence type="predicted"/>
<dbReference type="Gene3D" id="3.20.20.150">
    <property type="entry name" value="Divalent-metal-dependent TIM barrel enzymes"/>
    <property type="match status" value="1"/>
</dbReference>